<evidence type="ECO:0000259" key="6">
    <source>
        <dbReference type="Pfam" id="PF04893"/>
    </source>
</evidence>
<dbReference type="Proteomes" id="UP001241605">
    <property type="component" value="Chromosome"/>
</dbReference>
<organism evidence="7 8">
    <name type="scientific">Tropicibacter oceani</name>
    <dbReference type="NCBI Taxonomy" id="3058420"/>
    <lineage>
        <taxon>Bacteria</taxon>
        <taxon>Pseudomonadati</taxon>
        <taxon>Pseudomonadota</taxon>
        <taxon>Alphaproteobacteria</taxon>
        <taxon>Rhodobacterales</taxon>
        <taxon>Roseobacteraceae</taxon>
        <taxon>Tropicibacter</taxon>
    </lineage>
</organism>
<feature type="domain" description="Yip1" evidence="6">
    <location>
        <begin position="12"/>
        <end position="176"/>
    </location>
</feature>
<evidence type="ECO:0000256" key="4">
    <source>
        <dbReference type="ARBA" id="ARBA00023136"/>
    </source>
</evidence>
<evidence type="ECO:0000313" key="7">
    <source>
        <dbReference type="EMBL" id="WGW03192.1"/>
    </source>
</evidence>
<reference evidence="7 8" key="1">
    <citation type="submission" date="2023-05" db="EMBL/GenBank/DDBJ databases">
        <title>YMD87, complete Genome.</title>
        <authorList>
            <person name="Zhang J."/>
            <person name="Xu X."/>
        </authorList>
    </citation>
    <scope>NUCLEOTIDE SEQUENCE [LARGE SCALE GENOMIC DNA]</scope>
    <source>
        <strain evidence="7 8">YMD87</strain>
    </source>
</reference>
<evidence type="ECO:0000313" key="8">
    <source>
        <dbReference type="Proteomes" id="UP001241605"/>
    </source>
</evidence>
<accession>A0ABY8QHB2</accession>
<feature type="transmembrane region" description="Helical" evidence="5">
    <location>
        <begin position="162"/>
        <end position="186"/>
    </location>
</feature>
<name>A0ABY8QHB2_9RHOB</name>
<protein>
    <submittedName>
        <fullName evidence="7">YIP1 family protein</fullName>
    </submittedName>
</protein>
<gene>
    <name evidence="7" type="ORF">QF118_14850</name>
</gene>
<keyword evidence="2 5" id="KW-0812">Transmembrane</keyword>
<dbReference type="Pfam" id="PF04893">
    <property type="entry name" value="Yip1"/>
    <property type="match status" value="1"/>
</dbReference>
<evidence type="ECO:0000256" key="2">
    <source>
        <dbReference type="ARBA" id="ARBA00022692"/>
    </source>
</evidence>
<dbReference type="RefSeq" id="WP_282299821.1">
    <property type="nucleotide sequence ID" value="NZ_CP124616.1"/>
</dbReference>
<dbReference type="InterPro" id="IPR006977">
    <property type="entry name" value="Yip1_dom"/>
</dbReference>
<proteinExistence type="predicted"/>
<evidence type="ECO:0000256" key="5">
    <source>
        <dbReference type="SAM" id="Phobius"/>
    </source>
</evidence>
<keyword evidence="8" id="KW-1185">Reference proteome</keyword>
<dbReference type="EMBL" id="CP124616">
    <property type="protein sequence ID" value="WGW03192.1"/>
    <property type="molecule type" value="Genomic_DNA"/>
</dbReference>
<keyword evidence="4 5" id="KW-0472">Membrane</keyword>
<feature type="transmembrane region" description="Helical" evidence="5">
    <location>
        <begin position="33"/>
        <end position="56"/>
    </location>
</feature>
<evidence type="ECO:0000256" key="1">
    <source>
        <dbReference type="ARBA" id="ARBA00004141"/>
    </source>
</evidence>
<feature type="transmembrane region" description="Helical" evidence="5">
    <location>
        <begin position="130"/>
        <end position="150"/>
    </location>
</feature>
<sequence>MTFEGFLRLALQTVTAPRDVARLLLSLRLPTEALVLGFALVVVGNALVFSISLVLMPPTQAMGLLGNPLALMAIRGVVLLATIASLTWIGQMFGGRARFESIALLLIWLQALSVAVQVLFTFILPIAPQLGSALVFAATAIGAYITVHFLDEAHGLNSIGKSVVVLILGMIAMAVSLSIFLSLVGFTPAGLTGHV</sequence>
<comment type="subcellular location">
    <subcellularLocation>
        <location evidence="1">Membrane</location>
        <topology evidence="1">Multi-pass membrane protein</topology>
    </subcellularLocation>
</comment>
<keyword evidence="3 5" id="KW-1133">Transmembrane helix</keyword>
<feature type="transmembrane region" description="Helical" evidence="5">
    <location>
        <begin position="68"/>
        <end position="90"/>
    </location>
</feature>
<feature type="transmembrane region" description="Helical" evidence="5">
    <location>
        <begin position="102"/>
        <end position="124"/>
    </location>
</feature>
<evidence type="ECO:0000256" key="3">
    <source>
        <dbReference type="ARBA" id="ARBA00022989"/>
    </source>
</evidence>